<proteinExistence type="predicted"/>
<accession>A0A5S6QRK4</accession>
<dbReference type="SUPFAM" id="SSF53098">
    <property type="entry name" value="Ribonuclease H-like"/>
    <property type="match status" value="1"/>
</dbReference>
<dbReference type="PROSITE" id="PS50994">
    <property type="entry name" value="INTEGRASE"/>
    <property type="match status" value="1"/>
</dbReference>
<dbReference type="InterPro" id="IPR001584">
    <property type="entry name" value="Integrase_cat-core"/>
</dbReference>
<evidence type="ECO:0000313" key="3">
    <source>
        <dbReference type="WBParaSite" id="TMUE_2000009788.1"/>
    </source>
</evidence>
<keyword evidence="2" id="KW-1185">Reference proteome</keyword>
<feature type="domain" description="Integrase catalytic" evidence="1">
    <location>
        <begin position="1"/>
        <end position="66"/>
    </location>
</feature>
<name>A0A5S6QRK4_TRIMR</name>
<dbReference type="Proteomes" id="UP000046395">
    <property type="component" value="Unassembled WGS sequence"/>
</dbReference>
<dbReference type="InterPro" id="IPR052160">
    <property type="entry name" value="Gypsy_RT_Integrase-like"/>
</dbReference>
<dbReference type="GO" id="GO:0015074">
    <property type="term" value="P:DNA integration"/>
    <property type="evidence" value="ECO:0007669"/>
    <property type="project" value="InterPro"/>
</dbReference>
<dbReference type="InterPro" id="IPR012337">
    <property type="entry name" value="RNaseH-like_sf"/>
</dbReference>
<evidence type="ECO:0000313" key="2">
    <source>
        <dbReference type="Proteomes" id="UP000046395"/>
    </source>
</evidence>
<dbReference type="PANTHER" id="PTHR47266">
    <property type="entry name" value="ENDONUCLEASE-RELATED"/>
    <property type="match status" value="1"/>
</dbReference>
<dbReference type="Gene3D" id="3.30.420.10">
    <property type="entry name" value="Ribonuclease H-like superfamily/Ribonuclease H"/>
    <property type="match status" value="1"/>
</dbReference>
<evidence type="ECO:0000259" key="1">
    <source>
        <dbReference type="PROSITE" id="PS50994"/>
    </source>
</evidence>
<dbReference type="GO" id="GO:0003676">
    <property type="term" value="F:nucleic acid binding"/>
    <property type="evidence" value="ECO:0007669"/>
    <property type="project" value="InterPro"/>
</dbReference>
<reference evidence="3" key="1">
    <citation type="submission" date="2019-12" db="UniProtKB">
        <authorList>
            <consortium name="WormBaseParasite"/>
        </authorList>
    </citation>
    <scope>IDENTIFICATION</scope>
</reference>
<dbReference type="STRING" id="70415.A0A5S6QRK4"/>
<dbReference type="InterPro" id="IPR036397">
    <property type="entry name" value="RNaseH_sf"/>
</dbReference>
<organism evidence="2 3">
    <name type="scientific">Trichuris muris</name>
    <name type="common">Mouse whipworm</name>
    <dbReference type="NCBI Taxonomy" id="70415"/>
    <lineage>
        <taxon>Eukaryota</taxon>
        <taxon>Metazoa</taxon>
        <taxon>Ecdysozoa</taxon>
        <taxon>Nematoda</taxon>
        <taxon>Enoplea</taxon>
        <taxon>Dorylaimia</taxon>
        <taxon>Trichinellida</taxon>
        <taxon>Trichuridae</taxon>
        <taxon>Trichuris</taxon>
    </lineage>
</organism>
<dbReference type="WBParaSite" id="TMUE_2000009788.1">
    <property type="protein sequence ID" value="TMUE_2000009788.1"/>
    <property type="gene ID" value="WBGene00300731"/>
</dbReference>
<protein>
    <submittedName>
        <fullName evidence="3">Integrase catalytic domain-containing protein</fullName>
    </submittedName>
</protein>
<dbReference type="AlphaFoldDB" id="A0A5S6QRK4"/>
<sequence>MVSACHPQANGLVKRTNRTVSSILSAYVSSKHNDWDELLPFTMFILNTAEQSSTKISPFELVYGWLFVLPEESCFPWPDGTYLPYELYKERLQGRREEARMNCLRNQELQKKHYDDRHCMGPRFQVGQLV</sequence>